<keyword evidence="19" id="KW-1185">Reference proteome</keyword>
<dbReference type="Pfam" id="PF02774">
    <property type="entry name" value="Semialdhyde_dhC"/>
    <property type="match status" value="1"/>
</dbReference>
<keyword evidence="12 15" id="KW-0457">Lysine biosynthesis</keyword>
<keyword evidence="10 15" id="KW-0220">Diaminopimelate biosynthesis</keyword>
<dbReference type="CDD" id="cd02316">
    <property type="entry name" value="VcASADH2_like_N"/>
    <property type="match status" value="1"/>
</dbReference>
<gene>
    <name evidence="15" type="primary">asd</name>
    <name evidence="18" type="ORF">C7Y72_00635</name>
</gene>
<dbReference type="Gene3D" id="3.30.360.10">
    <property type="entry name" value="Dihydrodipicolinate Reductase, domain 2"/>
    <property type="match status" value="1"/>
</dbReference>
<comment type="pathway">
    <text evidence="1 15">Amino-acid biosynthesis; L-methionine biosynthesis via de novo pathway; L-homoserine from L-aspartate: step 2/3.</text>
</comment>
<dbReference type="PIRSF" id="PIRSF000148">
    <property type="entry name" value="ASA_dh"/>
    <property type="match status" value="1"/>
</dbReference>
<dbReference type="PROSITE" id="PS01103">
    <property type="entry name" value="ASD"/>
    <property type="match status" value="1"/>
</dbReference>
<keyword evidence="11 15" id="KW-0560">Oxidoreductase</keyword>
<accession>A0A2T4UGB4</accession>
<evidence type="ECO:0000256" key="11">
    <source>
        <dbReference type="ARBA" id="ARBA00023002"/>
    </source>
</evidence>
<evidence type="ECO:0000256" key="16">
    <source>
        <dbReference type="PIRSR" id="PIRSR000148-1"/>
    </source>
</evidence>
<dbReference type="RefSeq" id="WP_107566696.1">
    <property type="nucleotide sequence ID" value="NZ_PYYB01000001.1"/>
</dbReference>
<feature type="binding site" evidence="15">
    <location>
        <position position="336"/>
    </location>
    <ligand>
        <name>NADP(+)</name>
        <dbReference type="ChEBI" id="CHEBI:58349"/>
    </ligand>
</feature>
<evidence type="ECO:0000256" key="5">
    <source>
        <dbReference type="ARBA" id="ARBA00011738"/>
    </source>
</evidence>
<reference evidence="18 19" key="1">
    <citation type="submission" date="2018-03" db="EMBL/GenBank/DDBJ databases">
        <title>Aquarubrobacter algicola gen. nov., sp. nov., a novel actinobacterium isolated from shallow eutrophic lake during the end of cyanobacterial harmful algal blooms.</title>
        <authorList>
            <person name="Chun S.J."/>
        </authorList>
    </citation>
    <scope>NUCLEOTIDE SEQUENCE [LARGE SCALE GENOMIC DNA]</scope>
    <source>
        <strain evidence="18 19">Seoho-28</strain>
    </source>
</reference>
<comment type="catalytic activity">
    <reaction evidence="14 15">
        <text>L-aspartate 4-semialdehyde + phosphate + NADP(+) = 4-phospho-L-aspartate + NADPH + H(+)</text>
        <dbReference type="Rhea" id="RHEA:24284"/>
        <dbReference type="ChEBI" id="CHEBI:15378"/>
        <dbReference type="ChEBI" id="CHEBI:43474"/>
        <dbReference type="ChEBI" id="CHEBI:57535"/>
        <dbReference type="ChEBI" id="CHEBI:57783"/>
        <dbReference type="ChEBI" id="CHEBI:58349"/>
        <dbReference type="ChEBI" id="CHEBI:537519"/>
        <dbReference type="EC" id="1.2.1.11"/>
    </reaction>
</comment>
<comment type="similarity">
    <text evidence="4 15">Belongs to the aspartate-semialdehyde dehydrogenase family.</text>
</comment>
<feature type="binding site" evidence="15">
    <location>
        <begin position="29"/>
        <end position="32"/>
    </location>
    <ligand>
        <name>NADP(+)</name>
        <dbReference type="ChEBI" id="CHEBI:58349"/>
    </ligand>
</feature>
<dbReference type="GO" id="GO:0051287">
    <property type="term" value="F:NAD binding"/>
    <property type="evidence" value="ECO:0007669"/>
    <property type="project" value="InterPro"/>
</dbReference>
<feature type="binding site" evidence="15">
    <location>
        <position position="171"/>
    </location>
    <ligand>
        <name>substrate</name>
    </ligand>
</feature>
<evidence type="ECO:0000259" key="17">
    <source>
        <dbReference type="SMART" id="SM00859"/>
    </source>
</evidence>
<evidence type="ECO:0000256" key="3">
    <source>
        <dbReference type="ARBA" id="ARBA00005097"/>
    </source>
</evidence>
<protein>
    <recommendedName>
        <fullName evidence="6 15">Aspartate-semialdehyde dehydrogenase</fullName>
        <shortName evidence="15">ASA dehydrogenase</shortName>
        <shortName evidence="15">ASADH</shortName>
        <ecNumber evidence="6 15">1.2.1.11</ecNumber>
    </recommendedName>
    <alternativeName>
        <fullName evidence="15">Aspartate-beta-semialdehyde dehydrogenase</fullName>
    </alternativeName>
</protein>
<comment type="caution">
    <text evidence="15">Lacks conserved residue(s) required for the propagation of feature annotation.</text>
</comment>
<evidence type="ECO:0000256" key="12">
    <source>
        <dbReference type="ARBA" id="ARBA00023154"/>
    </source>
</evidence>
<dbReference type="OrthoDB" id="9805684at2"/>
<dbReference type="GO" id="GO:0009089">
    <property type="term" value="P:lysine biosynthetic process via diaminopimelate"/>
    <property type="evidence" value="ECO:0007669"/>
    <property type="project" value="UniProtKB-UniRule"/>
</dbReference>
<dbReference type="InterPro" id="IPR036291">
    <property type="entry name" value="NAD(P)-bd_dom_sf"/>
</dbReference>
<feature type="active site" description="Proton acceptor" evidence="15 16">
    <location>
        <position position="269"/>
    </location>
</feature>
<dbReference type="GO" id="GO:0050661">
    <property type="term" value="F:NADP binding"/>
    <property type="evidence" value="ECO:0007669"/>
    <property type="project" value="UniProtKB-UniRule"/>
</dbReference>
<feature type="binding site" evidence="15">
    <location>
        <position position="262"/>
    </location>
    <ligand>
        <name>substrate</name>
    </ligand>
</feature>
<evidence type="ECO:0000256" key="8">
    <source>
        <dbReference type="ARBA" id="ARBA00022697"/>
    </source>
</evidence>
<comment type="pathway">
    <text evidence="3 15">Amino-acid biosynthesis; L-threonine biosynthesis; L-threonine from L-aspartate: step 2/5.</text>
</comment>
<dbReference type="GO" id="GO:0009088">
    <property type="term" value="P:threonine biosynthetic process"/>
    <property type="evidence" value="ECO:0007669"/>
    <property type="project" value="UniProtKB-UniRule"/>
</dbReference>
<organism evidence="18 19">
    <name type="scientific">Paraconexibacter algicola</name>
    <dbReference type="NCBI Taxonomy" id="2133960"/>
    <lineage>
        <taxon>Bacteria</taxon>
        <taxon>Bacillati</taxon>
        <taxon>Actinomycetota</taxon>
        <taxon>Thermoleophilia</taxon>
        <taxon>Solirubrobacterales</taxon>
        <taxon>Paraconexibacteraceae</taxon>
        <taxon>Paraconexibacter</taxon>
    </lineage>
</organism>
<comment type="function">
    <text evidence="15">Catalyzes the NADPH-dependent formation of L-aspartate-semialdehyde (L-ASA) by the reductive dephosphorylation of L-aspartyl-4-phosphate.</text>
</comment>
<name>A0A2T4UGB4_9ACTN</name>
<feature type="active site" description="Acyl-thioester intermediate" evidence="15 16">
    <location>
        <position position="144"/>
    </location>
</feature>
<dbReference type="GO" id="GO:0009097">
    <property type="term" value="P:isoleucine biosynthetic process"/>
    <property type="evidence" value="ECO:0007669"/>
    <property type="project" value="UniProtKB-UniRule"/>
</dbReference>
<keyword evidence="13 15" id="KW-0486">Methionine biosynthesis</keyword>
<dbReference type="CDD" id="cd18131">
    <property type="entry name" value="ASADH_C_bac_euk_like"/>
    <property type="match status" value="1"/>
</dbReference>
<evidence type="ECO:0000256" key="9">
    <source>
        <dbReference type="ARBA" id="ARBA00022857"/>
    </source>
</evidence>
<sequence>MTGAGGEGTCPVTGQGGGSGPIVGIVGATGAVGTTMLRLLRDRRFPAAEVVPLASARSAGKVLDGGLKVEELADRNIGGIDIAIFSAGGSISREWAPKFVEKGAIVIDNSSAFRADPEVPLVVSEVNGDLVAQTPKGIIANPNCTTMAFMPPMKALHDVYGLRSLVASSYQAVGGAGQKGMDELAEQIPTLLGQREKLVDAGAEAYASVTASVHAKPIAFNVVPWLGSEKEGGYTDEELKMLSESRKILDLPELTVAPTCVRVPVMVGHAIAIRATFAREVDVDEAKAALAAMPGVALDDVPTPLEWAGRDEVVVGRIRKDLADPCSLNLFVVGDNLLKGAALNTIQIAELLVEKGLVRT</sequence>
<comment type="pathway">
    <text evidence="2 15">Amino-acid biosynthesis; L-lysine biosynthesis via DAP pathway; (S)-tetrahydrodipicolinate from L-aspartate: step 2/4.</text>
</comment>
<dbReference type="InterPro" id="IPR012080">
    <property type="entry name" value="Asp_semialdehyde_DH"/>
</dbReference>
<dbReference type="SMART" id="SM00859">
    <property type="entry name" value="Semialdhyde_dh"/>
    <property type="match status" value="1"/>
</dbReference>
<evidence type="ECO:0000256" key="4">
    <source>
        <dbReference type="ARBA" id="ARBA00010584"/>
    </source>
</evidence>
<evidence type="ECO:0000313" key="19">
    <source>
        <dbReference type="Proteomes" id="UP000240739"/>
    </source>
</evidence>
<dbReference type="NCBIfam" id="TIGR01296">
    <property type="entry name" value="asd_B"/>
    <property type="match status" value="1"/>
</dbReference>
<feature type="binding site" evidence="15">
    <location>
        <begin position="57"/>
        <end position="58"/>
    </location>
    <ligand>
        <name>NADP(+)</name>
        <dbReference type="ChEBI" id="CHEBI:58349"/>
    </ligand>
</feature>
<evidence type="ECO:0000256" key="2">
    <source>
        <dbReference type="ARBA" id="ARBA00005076"/>
    </source>
</evidence>
<dbReference type="EC" id="1.2.1.11" evidence="6 15"/>
<keyword evidence="7 15" id="KW-0028">Amino-acid biosynthesis</keyword>
<feature type="domain" description="Semialdehyde dehydrogenase NAD-binding" evidence="17">
    <location>
        <begin position="22"/>
        <end position="134"/>
    </location>
</feature>
<dbReference type="NCBIfam" id="NF011456">
    <property type="entry name" value="PRK14874.1"/>
    <property type="match status" value="1"/>
</dbReference>
<dbReference type="UniPathway" id="UPA00051">
    <property type="reaction ID" value="UER00464"/>
</dbReference>
<keyword evidence="9 15" id="KW-0521">NADP</keyword>
<evidence type="ECO:0000256" key="7">
    <source>
        <dbReference type="ARBA" id="ARBA00022605"/>
    </source>
</evidence>
<dbReference type="InterPro" id="IPR005986">
    <property type="entry name" value="Asp_semialdehyde_DH_beta"/>
</dbReference>
<dbReference type="UniPathway" id="UPA00050">
    <property type="reaction ID" value="UER00463"/>
</dbReference>
<dbReference type="AlphaFoldDB" id="A0A2T4UGB4"/>
<dbReference type="PANTHER" id="PTHR46278">
    <property type="entry name" value="DEHYDROGENASE, PUTATIVE-RELATED"/>
    <property type="match status" value="1"/>
</dbReference>
<comment type="subunit">
    <text evidence="5 15">Homodimer.</text>
</comment>
<dbReference type="Gene3D" id="3.40.50.720">
    <property type="entry name" value="NAD(P)-binding Rossmann-like Domain"/>
    <property type="match status" value="1"/>
</dbReference>
<dbReference type="Pfam" id="PF01118">
    <property type="entry name" value="Semialdhyde_dh"/>
    <property type="match status" value="1"/>
</dbReference>
<evidence type="ECO:0000256" key="15">
    <source>
        <dbReference type="HAMAP-Rule" id="MF_02121"/>
    </source>
</evidence>
<evidence type="ECO:0000256" key="10">
    <source>
        <dbReference type="ARBA" id="ARBA00022915"/>
    </source>
</evidence>
<dbReference type="InterPro" id="IPR012280">
    <property type="entry name" value="Semialdhyde_DH_dimer_dom"/>
</dbReference>
<dbReference type="InterPro" id="IPR000319">
    <property type="entry name" value="Asp-semialdehyde_DH_CS"/>
</dbReference>
<evidence type="ECO:0000256" key="14">
    <source>
        <dbReference type="ARBA" id="ARBA00047891"/>
    </source>
</evidence>
<dbReference type="GO" id="GO:0046983">
    <property type="term" value="F:protein dimerization activity"/>
    <property type="evidence" value="ECO:0007669"/>
    <property type="project" value="InterPro"/>
</dbReference>
<dbReference type="GO" id="GO:0004073">
    <property type="term" value="F:aspartate-semialdehyde dehydrogenase activity"/>
    <property type="evidence" value="ECO:0007669"/>
    <property type="project" value="UniProtKB-UniRule"/>
</dbReference>
<dbReference type="GO" id="GO:0071266">
    <property type="term" value="P:'de novo' L-methionine biosynthetic process"/>
    <property type="evidence" value="ECO:0007669"/>
    <property type="project" value="UniProtKB-UniRule"/>
</dbReference>
<dbReference type="GO" id="GO:0019877">
    <property type="term" value="P:diaminopimelate biosynthetic process"/>
    <property type="evidence" value="ECO:0007669"/>
    <property type="project" value="UniProtKB-UniRule"/>
</dbReference>
<dbReference type="Proteomes" id="UP000240739">
    <property type="component" value="Unassembled WGS sequence"/>
</dbReference>
<evidence type="ECO:0000256" key="6">
    <source>
        <dbReference type="ARBA" id="ARBA00013120"/>
    </source>
</evidence>
<dbReference type="PANTHER" id="PTHR46278:SF2">
    <property type="entry name" value="ASPARTATE-SEMIALDEHYDE DEHYDROGENASE"/>
    <property type="match status" value="1"/>
</dbReference>
<evidence type="ECO:0000313" key="18">
    <source>
        <dbReference type="EMBL" id="PTL58258.1"/>
    </source>
</evidence>
<evidence type="ECO:0000256" key="1">
    <source>
        <dbReference type="ARBA" id="ARBA00005021"/>
    </source>
</evidence>
<dbReference type="EMBL" id="PYYB01000001">
    <property type="protein sequence ID" value="PTL58258.1"/>
    <property type="molecule type" value="Genomic_DNA"/>
</dbReference>
<proteinExistence type="inferred from homology"/>
<dbReference type="SUPFAM" id="SSF55347">
    <property type="entry name" value="Glyceraldehyde-3-phosphate dehydrogenase-like, C-terminal domain"/>
    <property type="match status" value="1"/>
</dbReference>
<dbReference type="HAMAP" id="MF_02121">
    <property type="entry name" value="ASADH"/>
    <property type="match status" value="1"/>
</dbReference>
<feature type="binding site" evidence="15">
    <location>
        <position position="114"/>
    </location>
    <ligand>
        <name>phosphate</name>
        <dbReference type="ChEBI" id="CHEBI:43474"/>
    </ligand>
</feature>
<evidence type="ECO:0000256" key="13">
    <source>
        <dbReference type="ARBA" id="ARBA00023167"/>
    </source>
</evidence>
<dbReference type="UniPathway" id="UPA00034">
    <property type="reaction ID" value="UER00016"/>
</dbReference>
<comment type="caution">
    <text evidence="18">The sequence shown here is derived from an EMBL/GenBank/DDBJ whole genome shotgun (WGS) entry which is preliminary data.</text>
</comment>
<dbReference type="SUPFAM" id="SSF51735">
    <property type="entry name" value="NAD(P)-binding Rossmann-fold domains"/>
    <property type="match status" value="1"/>
</dbReference>
<keyword evidence="8 15" id="KW-0791">Threonine biosynthesis</keyword>
<dbReference type="InterPro" id="IPR000534">
    <property type="entry name" value="Semialdehyde_DH_NAD-bd"/>
</dbReference>